<keyword evidence="4" id="KW-0418">Kinase</keyword>
<dbReference type="PROSITE" id="PS50011">
    <property type="entry name" value="PROTEIN_KINASE_DOM"/>
    <property type="match status" value="1"/>
</dbReference>
<gene>
    <name evidence="7" type="ORF">RFI_07720</name>
</gene>
<keyword evidence="3" id="KW-0547">Nucleotide-binding</keyword>
<dbReference type="SUPFAM" id="SSF56112">
    <property type="entry name" value="Protein kinase-like (PK-like)"/>
    <property type="match status" value="1"/>
</dbReference>
<accession>X6NVW2</accession>
<evidence type="ECO:0000256" key="5">
    <source>
        <dbReference type="ARBA" id="ARBA00022840"/>
    </source>
</evidence>
<evidence type="ECO:0000313" key="8">
    <source>
        <dbReference type="Proteomes" id="UP000023152"/>
    </source>
</evidence>
<keyword evidence="5" id="KW-0067">ATP-binding</keyword>
<comment type="caution">
    <text evidence="7">The sequence shown here is derived from an EMBL/GenBank/DDBJ whole genome shotgun (WGS) entry which is preliminary data.</text>
</comment>
<organism evidence="7 8">
    <name type="scientific">Reticulomyxa filosa</name>
    <dbReference type="NCBI Taxonomy" id="46433"/>
    <lineage>
        <taxon>Eukaryota</taxon>
        <taxon>Sar</taxon>
        <taxon>Rhizaria</taxon>
        <taxon>Retaria</taxon>
        <taxon>Foraminifera</taxon>
        <taxon>Monothalamids</taxon>
        <taxon>Reticulomyxidae</taxon>
        <taxon>Reticulomyxa</taxon>
    </lineage>
</organism>
<sequence length="320" mass="36108">MGSCLATQKPTSRLVPKRNNITDIALQYKTIKILGEGASCEVKECQTVGGDTLTAVFQKNKEKPNSDIKCLFVGNSFIDCYMDSNHFYIATVLCTGGELFDRIVKSKKFTERIASGLIKQMLFAIEYCHMSDIVHRDLKPENFVFENGNTDNGLKLIDFGCAQQVVANKTYNNIVGTPYYLAPEYLKKQPRNGNMLKASDMWAIGVISFILVTGRPPFNGKNNNHIFTNIAKQSVKFPPRIAEHLSNELKNFILSLLSKNPKKRPTAEQALNHPWVSGQADIPDIELGKQVVGFLSQFKNESKLKKALAELRKYFYYYLE</sequence>
<keyword evidence="8" id="KW-1185">Reference proteome</keyword>
<reference evidence="7 8" key="1">
    <citation type="journal article" date="2013" name="Curr. Biol.">
        <title>The Genome of the Foraminiferan Reticulomyxa filosa.</title>
        <authorList>
            <person name="Glockner G."/>
            <person name="Hulsmann N."/>
            <person name="Schleicher M."/>
            <person name="Noegel A.A."/>
            <person name="Eichinger L."/>
            <person name="Gallinger C."/>
            <person name="Pawlowski J."/>
            <person name="Sierra R."/>
            <person name="Euteneuer U."/>
            <person name="Pillet L."/>
            <person name="Moustafa A."/>
            <person name="Platzer M."/>
            <person name="Groth M."/>
            <person name="Szafranski K."/>
            <person name="Schliwa M."/>
        </authorList>
    </citation>
    <scope>NUCLEOTIDE SEQUENCE [LARGE SCALE GENOMIC DNA]</scope>
</reference>
<dbReference type="OrthoDB" id="40902at2759"/>
<dbReference type="Gene3D" id="1.10.510.10">
    <property type="entry name" value="Transferase(Phosphotransferase) domain 1"/>
    <property type="match status" value="1"/>
</dbReference>
<proteinExistence type="predicted"/>
<evidence type="ECO:0000256" key="2">
    <source>
        <dbReference type="ARBA" id="ARBA00022679"/>
    </source>
</evidence>
<dbReference type="InterPro" id="IPR000719">
    <property type="entry name" value="Prot_kinase_dom"/>
</dbReference>
<keyword evidence="2" id="KW-0808">Transferase</keyword>
<dbReference type="EMBL" id="ASPP01006086">
    <property type="protein sequence ID" value="ETO29397.1"/>
    <property type="molecule type" value="Genomic_DNA"/>
</dbReference>
<feature type="domain" description="Protein kinase" evidence="6">
    <location>
        <begin position="28"/>
        <end position="276"/>
    </location>
</feature>
<dbReference type="OMA" id="CEVKECQ"/>
<dbReference type="Pfam" id="PF00069">
    <property type="entry name" value="Pkinase"/>
    <property type="match status" value="1"/>
</dbReference>
<keyword evidence="1" id="KW-0723">Serine/threonine-protein kinase</keyword>
<dbReference type="SMART" id="SM00220">
    <property type="entry name" value="S_TKc"/>
    <property type="match status" value="1"/>
</dbReference>
<dbReference type="InterPro" id="IPR011009">
    <property type="entry name" value="Kinase-like_dom_sf"/>
</dbReference>
<dbReference type="GO" id="GO:0004674">
    <property type="term" value="F:protein serine/threonine kinase activity"/>
    <property type="evidence" value="ECO:0007669"/>
    <property type="project" value="UniProtKB-KW"/>
</dbReference>
<protein>
    <recommendedName>
        <fullName evidence="6">Protein kinase domain-containing protein</fullName>
    </recommendedName>
</protein>
<dbReference type="PANTHER" id="PTHR24349">
    <property type="entry name" value="SERINE/THREONINE-PROTEIN KINASE"/>
    <property type="match status" value="1"/>
</dbReference>
<name>X6NVW2_RETFI</name>
<evidence type="ECO:0000259" key="6">
    <source>
        <dbReference type="PROSITE" id="PS50011"/>
    </source>
</evidence>
<dbReference type="PROSITE" id="PS00108">
    <property type="entry name" value="PROTEIN_KINASE_ST"/>
    <property type="match status" value="1"/>
</dbReference>
<evidence type="ECO:0000256" key="4">
    <source>
        <dbReference type="ARBA" id="ARBA00022777"/>
    </source>
</evidence>
<evidence type="ECO:0000256" key="3">
    <source>
        <dbReference type="ARBA" id="ARBA00022741"/>
    </source>
</evidence>
<dbReference type="InterPro" id="IPR050205">
    <property type="entry name" value="CDPK_Ser/Thr_kinases"/>
</dbReference>
<evidence type="ECO:0000256" key="1">
    <source>
        <dbReference type="ARBA" id="ARBA00022527"/>
    </source>
</evidence>
<dbReference type="GO" id="GO:0005524">
    <property type="term" value="F:ATP binding"/>
    <property type="evidence" value="ECO:0007669"/>
    <property type="project" value="UniProtKB-KW"/>
</dbReference>
<dbReference type="Proteomes" id="UP000023152">
    <property type="component" value="Unassembled WGS sequence"/>
</dbReference>
<dbReference type="AlphaFoldDB" id="X6NVW2"/>
<evidence type="ECO:0000313" key="7">
    <source>
        <dbReference type="EMBL" id="ETO29397.1"/>
    </source>
</evidence>
<dbReference type="InterPro" id="IPR008271">
    <property type="entry name" value="Ser/Thr_kinase_AS"/>
</dbReference>